<evidence type="ECO:0000313" key="2">
    <source>
        <dbReference type="EMBL" id="MFB9136688.1"/>
    </source>
</evidence>
<feature type="region of interest" description="Disordered" evidence="1">
    <location>
        <begin position="45"/>
        <end position="65"/>
    </location>
</feature>
<sequence>MKWLLLSLSHLIIFGLGVMLGVAASPTITDTATTIITEQSISAPERRSFEQIMPESDNSTVSTWE</sequence>
<proteinExistence type="predicted"/>
<comment type="caution">
    <text evidence="2">The sequence shown here is derived from an EMBL/GenBank/DDBJ whole genome shotgun (WGS) entry which is preliminary data.</text>
</comment>
<organism evidence="2 3">
    <name type="scientific">Vibrio olivae</name>
    <dbReference type="NCBI Taxonomy" id="1243002"/>
    <lineage>
        <taxon>Bacteria</taxon>
        <taxon>Pseudomonadati</taxon>
        <taxon>Pseudomonadota</taxon>
        <taxon>Gammaproteobacteria</taxon>
        <taxon>Vibrionales</taxon>
        <taxon>Vibrionaceae</taxon>
        <taxon>Vibrio</taxon>
    </lineage>
</organism>
<gene>
    <name evidence="2" type="ORF">ACFFUV_17100</name>
</gene>
<dbReference type="RefSeq" id="WP_390195044.1">
    <property type="nucleotide sequence ID" value="NZ_JBHMEP010000006.1"/>
</dbReference>
<name>A0ABV5HR90_9VIBR</name>
<evidence type="ECO:0000313" key="3">
    <source>
        <dbReference type="Proteomes" id="UP001589645"/>
    </source>
</evidence>
<dbReference type="EMBL" id="JBHMEP010000006">
    <property type="protein sequence ID" value="MFB9136688.1"/>
    <property type="molecule type" value="Genomic_DNA"/>
</dbReference>
<evidence type="ECO:0000256" key="1">
    <source>
        <dbReference type="SAM" id="MobiDB-lite"/>
    </source>
</evidence>
<feature type="compositionally biased region" description="Polar residues" evidence="1">
    <location>
        <begin position="56"/>
        <end position="65"/>
    </location>
</feature>
<keyword evidence="3" id="KW-1185">Reference proteome</keyword>
<accession>A0ABV5HR90</accession>
<dbReference type="Proteomes" id="UP001589645">
    <property type="component" value="Unassembled WGS sequence"/>
</dbReference>
<reference evidence="2 3" key="1">
    <citation type="submission" date="2024-09" db="EMBL/GenBank/DDBJ databases">
        <authorList>
            <person name="Sun Q."/>
            <person name="Mori K."/>
        </authorList>
    </citation>
    <scope>NUCLEOTIDE SEQUENCE [LARGE SCALE GENOMIC DNA]</scope>
    <source>
        <strain evidence="2 3">CECT 8064</strain>
    </source>
</reference>
<protein>
    <submittedName>
        <fullName evidence="2">Uncharacterized protein</fullName>
    </submittedName>
</protein>